<geneLocation type="plasmid" evidence="1 2">
    <name>pXCEL01</name>
</geneLocation>
<protein>
    <submittedName>
        <fullName evidence="1">Uncharacterized protein</fullName>
    </submittedName>
</protein>
<evidence type="ECO:0000313" key="2">
    <source>
        <dbReference type="Proteomes" id="UP000002255"/>
    </source>
</evidence>
<name>D1C0T6_XYLCX</name>
<dbReference type="EMBL" id="CP001822">
    <property type="protein sequence ID" value="ACZ32402.1"/>
    <property type="molecule type" value="Genomic_DNA"/>
</dbReference>
<evidence type="ECO:0000313" key="1">
    <source>
        <dbReference type="EMBL" id="ACZ32402.1"/>
    </source>
</evidence>
<dbReference type="RefSeq" id="WP_012880142.1">
    <property type="nucleotide sequence ID" value="NC_013531.1"/>
</dbReference>
<organism evidence="1 2">
    <name type="scientific">Xylanimonas cellulosilytica (strain DSM 15894 / JCM 12276 / CECT 5975 / KCTC 9989 / LMG 20990 / NBRC 107835 / XIL07)</name>
    <dbReference type="NCBI Taxonomy" id="446471"/>
    <lineage>
        <taxon>Bacteria</taxon>
        <taxon>Bacillati</taxon>
        <taxon>Actinomycetota</taxon>
        <taxon>Actinomycetes</taxon>
        <taxon>Micrococcales</taxon>
        <taxon>Promicromonosporaceae</taxon>
        <taxon>Xylanimonas</taxon>
    </lineage>
</organism>
<dbReference type="KEGG" id="xce:Xcel_3403"/>
<proteinExistence type="predicted"/>
<keyword evidence="1" id="KW-0614">Plasmid</keyword>
<dbReference type="HOGENOM" id="CLU_1948020_0_0_11"/>
<accession>D1C0T6</accession>
<dbReference type="Proteomes" id="UP000002255">
    <property type="component" value="Plasmid pXCEL01"/>
</dbReference>
<gene>
    <name evidence="1" type="ORF">Xcel_3403</name>
</gene>
<dbReference type="AlphaFoldDB" id="D1C0T6"/>
<keyword evidence="2" id="KW-1185">Reference proteome</keyword>
<reference evidence="1 2" key="1">
    <citation type="journal article" date="2010" name="Stand. Genomic Sci.">
        <title>Complete genome sequence of Xylanimonas cellulosilytica type strain (XIL07).</title>
        <authorList>
            <person name="Foster B."/>
            <person name="Pukall R."/>
            <person name="Abt B."/>
            <person name="Nolan M."/>
            <person name="Glavina Del Rio T."/>
            <person name="Chen F."/>
            <person name="Lucas S."/>
            <person name="Tice H."/>
            <person name="Pitluck S."/>
            <person name="Cheng J.-F."/>
            <person name="Chertkov O."/>
            <person name="Brettin T."/>
            <person name="Han C."/>
            <person name="Detter J.C."/>
            <person name="Bruce D."/>
            <person name="Goodwin L."/>
            <person name="Ivanova N."/>
            <person name="Mavromatis K."/>
            <person name="Pati A."/>
            <person name="Mikhailova N."/>
            <person name="Chen A."/>
            <person name="Palaniappan K."/>
            <person name="Land M."/>
            <person name="Hauser L."/>
            <person name="Chang Y.-J."/>
            <person name="Jeffries C.D."/>
            <person name="Chain P."/>
            <person name="Rohde M."/>
            <person name="Goeker M."/>
            <person name="Bristow J."/>
            <person name="Eisen J.A."/>
            <person name="Markowitz V."/>
            <person name="Hugenholtz P."/>
            <person name="Kyrpides N.C."/>
            <person name="Klenk H.-P."/>
            <person name="Lapidus A."/>
        </authorList>
    </citation>
    <scope>NUCLEOTIDE SEQUENCE [LARGE SCALE GENOMIC DNA]</scope>
    <source>
        <strain evidence="2">DSM 15894 / CECT 5975 / LMG 20990 / XIL07</strain>
        <plasmid evidence="2">Plasmid pXCEL01</plasmid>
    </source>
</reference>
<sequence length="129" mass="14363">MEISSSIDRSQPGWASHLPHRCVIVRCSSCRRDLEDINQDGLPHFDSVDHARRAHLDYYGWTEDGAELLCRTCTARRACAAAGGHDMELVGGLYRRCTRDRCEHVEQITPAEVDAELRAILDAEGAGRG</sequence>